<name>Q1MI14_RHIJ3</name>
<dbReference type="KEGG" id="rle:RL1902"/>
<accession>Q1MI14</accession>
<evidence type="ECO:0000313" key="2">
    <source>
        <dbReference type="Proteomes" id="UP000006575"/>
    </source>
</evidence>
<reference evidence="1 2" key="1">
    <citation type="journal article" date="2006" name="Genome Biol.">
        <title>The genome of Rhizobium leguminosarum has recognizable core and accessory components.</title>
        <authorList>
            <person name="Young J.W."/>
            <person name="Crossman L.C."/>
            <person name="Johnston A.W.B."/>
            <person name="Thomson N.R."/>
            <person name="Ghazoui Z.F."/>
            <person name="Hull K.H."/>
            <person name="Wexler M."/>
            <person name="Curson A.R.J."/>
            <person name="Todd J.D."/>
            <person name="Poole P.S."/>
            <person name="Mauchline T.H."/>
            <person name="East A.K."/>
            <person name="Quail M.A."/>
            <person name="Churcher C."/>
            <person name="Arrowsmith C."/>
            <person name="Cherevach A."/>
            <person name="Chillingworth T."/>
            <person name="Clarke K."/>
            <person name="Cronin A."/>
            <person name="Davis P."/>
            <person name="Fraser A."/>
            <person name="Hance Z."/>
            <person name="Hauser H."/>
            <person name="Jagels K."/>
            <person name="Moule S."/>
            <person name="Mungall K."/>
            <person name="Norbertczak H."/>
            <person name="Rabbinowitsch E."/>
            <person name="Sanders M."/>
            <person name="Simmonds M."/>
            <person name="Whitehead S."/>
            <person name="Parkhill J."/>
        </authorList>
    </citation>
    <scope>NUCLEOTIDE SEQUENCE [LARGE SCALE GENOMIC DNA]</scope>
    <source>
        <strain evidence="2">DSM 114642 / LMG 32736 / 3841</strain>
    </source>
</reference>
<gene>
    <name evidence="1" type="ordered locus">RL1902</name>
</gene>
<dbReference type="EMBL" id="AM236080">
    <property type="protein sequence ID" value="CAK07396.1"/>
    <property type="molecule type" value="Genomic_DNA"/>
</dbReference>
<keyword evidence="2" id="KW-1185">Reference proteome</keyword>
<dbReference type="HOGENOM" id="CLU_2024876_0_0_5"/>
<dbReference type="Proteomes" id="UP000006575">
    <property type="component" value="Chromosome"/>
</dbReference>
<dbReference type="AlphaFoldDB" id="Q1MI14"/>
<proteinExistence type="predicted"/>
<protein>
    <submittedName>
        <fullName evidence="1">Uncharacterized protein</fullName>
    </submittedName>
</protein>
<organism evidence="1 2">
    <name type="scientific">Rhizobium johnstonii (strain DSM 114642 / LMG 32736 / 3841)</name>
    <name type="common">Rhizobium leguminosarum bv. viciae</name>
    <dbReference type="NCBI Taxonomy" id="216596"/>
    <lineage>
        <taxon>Bacteria</taxon>
        <taxon>Pseudomonadati</taxon>
        <taxon>Pseudomonadota</taxon>
        <taxon>Alphaproteobacteria</taxon>
        <taxon>Hyphomicrobiales</taxon>
        <taxon>Rhizobiaceae</taxon>
        <taxon>Rhizobium/Agrobacterium group</taxon>
        <taxon>Rhizobium</taxon>
        <taxon>Rhizobium johnstonii</taxon>
    </lineage>
</organism>
<dbReference type="EnsemblBacteria" id="CAK07396">
    <property type="protein sequence ID" value="CAK07396"/>
    <property type="gene ID" value="RL1902"/>
</dbReference>
<evidence type="ECO:0000313" key="1">
    <source>
        <dbReference type="EMBL" id="CAK07396.1"/>
    </source>
</evidence>
<sequence length="142" mass="16119">MSQHKEYVVMRDLIESILPRTYLSELDEEYGVVDVEEIVEALDLEADKHCFSATNVALQKKHAMMHVEGALGMFAAYSAMQSEIEDLNDWRPAGHELRPCSLRTFSNRIASFQYRLAEAEGHDIALLSDAAWRRLKGMTSPC</sequence>